<proteinExistence type="inferred from homology"/>
<dbReference type="GO" id="GO:0008757">
    <property type="term" value="F:S-adenosylmethionine-dependent methyltransferase activity"/>
    <property type="evidence" value="ECO:0007669"/>
    <property type="project" value="InterPro"/>
</dbReference>
<dbReference type="InterPro" id="IPR026274">
    <property type="entry name" value="tRNA_wybutosine_synth_prot_2"/>
</dbReference>
<dbReference type="InterPro" id="IPR030382">
    <property type="entry name" value="MeTrfase_TRM5/TYW2"/>
</dbReference>
<dbReference type="EMBL" id="LFJN01000016">
    <property type="protein sequence ID" value="KPI39010.1"/>
    <property type="molecule type" value="Genomic_DNA"/>
</dbReference>
<name>A0A0N1H7J9_9EURO</name>
<dbReference type="GO" id="GO:0102522">
    <property type="term" value="F:tRNA 4-demethylwyosine alpha-amino-alpha-carboxypropyltransferase activity"/>
    <property type="evidence" value="ECO:0007669"/>
    <property type="project" value="UniProtKB-EC"/>
</dbReference>
<feature type="compositionally biased region" description="Basic and acidic residues" evidence="3">
    <location>
        <begin position="9"/>
        <end position="19"/>
    </location>
</feature>
<dbReference type="SUPFAM" id="SSF53335">
    <property type="entry name" value="S-adenosyl-L-methionine-dependent methyltransferases"/>
    <property type="match status" value="1"/>
</dbReference>
<organism evidence="5 6">
    <name type="scientific">Cyphellophora attinorum</name>
    <dbReference type="NCBI Taxonomy" id="1664694"/>
    <lineage>
        <taxon>Eukaryota</taxon>
        <taxon>Fungi</taxon>
        <taxon>Dikarya</taxon>
        <taxon>Ascomycota</taxon>
        <taxon>Pezizomycotina</taxon>
        <taxon>Eurotiomycetes</taxon>
        <taxon>Chaetothyriomycetidae</taxon>
        <taxon>Chaetothyriales</taxon>
        <taxon>Cyphellophoraceae</taxon>
        <taxon>Cyphellophora</taxon>
    </lineage>
</organism>
<comment type="catalytic activity">
    <reaction evidence="1">
        <text>4-demethylwyosine(37) in tRNA(Phe) + S-adenosyl-L-methionine = 4-demethyl-7-[(3S)-3-amino-3-carboxypropyl]wyosine(37) in tRNA(Phe) + S-methyl-5'-thioadenosine + H(+)</text>
        <dbReference type="Rhea" id="RHEA:36355"/>
        <dbReference type="Rhea" id="RHEA-COMP:10164"/>
        <dbReference type="Rhea" id="RHEA-COMP:10378"/>
        <dbReference type="ChEBI" id="CHEBI:15378"/>
        <dbReference type="ChEBI" id="CHEBI:17509"/>
        <dbReference type="ChEBI" id="CHEBI:59789"/>
        <dbReference type="ChEBI" id="CHEBI:64315"/>
        <dbReference type="ChEBI" id="CHEBI:73550"/>
        <dbReference type="EC" id="2.5.1.114"/>
    </reaction>
</comment>
<keyword evidence="2" id="KW-0963">Cytoplasm</keyword>
<keyword evidence="2" id="KW-0949">S-adenosyl-L-methionine</keyword>
<dbReference type="GO" id="GO:0031591">
    <property type="term" value="P:wybutosine biosynthetic process"/>
    <property type="evidence" value="ECO:0007669"/>
    <property type="project" value="InterPro"/>
</dbReference>
<dbReference type="Gene3D" id="3.40.50.150">
    <property type="entry name" value="Vaccinia Virus protein VP39"/>
    <property type="match status" value="1"/>
</dbReference>
<evidence type="ECO:0000256" key="2">
    <source>
        <dbReference type="PIRNR" id="PIRNR038972"/>
    </source>
</evidence>
<keyword evidence="2" id="KW-0808">Transferase</keyword>
<dbReference type="AlphaFoldDB" id="A0A0N1H7J9"/>
<gene>
    <name evidence="5" type="ORF">AB675_4559</name>
</gene>
<dbReference type="PIRSF" id="PIRSF038972">
    <property type="entry name" value="Trm12"/>
    <property type="match status" value="1"/>
</dbReference>
<comment type="caution">
    <text evidence="5">The sequence shown here is derived from an EMBL/GenBank/DDBJ whole genome shotgun (WGS) entry which is preliminary data.</text>
</comment>
<evidence type="ECO:0000313" key="5">
    <source>
        <dbReference type="EMBL" id="KPI39010.1"/>
    </source>
</evidence>
<evidence type="ECO:0000256" key="3">
    <source>
        <dbReference type="SAM" id="MobiDB-lite"/>
    </source>
</evidence>
<keyword evidence="6" id="KW-1185">Reference proteome</keyword>
<dbReference type="RefSeq" id="XP_017998973.1">
    <property type="nucleotide sequence ID" value="XM_018144706.1"/>
</dbReference>
<accession>A0A0N1H7J9</accession>
<dbReference type="STRING" id="1664694.A0A0N1H7J9"/>
<dbReference type="GO" id="GO:0030488">
    <property type="term" value="P:tRNA methylation"/>
    <property type="evidence" value="ECO:0007669"/>
    <property type="project" value="TreeGrafter"/>
</dbReference>
<evidence type="ECO:0000313" key="6">
    <source>
        <dbReference type="Proteomes" id="UP000038010"/>
    </source>
</evidence>
<protein>
    <recommendedName>
        <fullName evidence="2">tRNA wybutosine-synthesizing protein 2</fullName>
        <shortName evidence="2">tRNA-yW-synthesizing protein 2</shortName>
    </recommendedName>
    <alternativeName>
        <fullName evidence="2">tRNA(Phe) (4-demethylwyosine(37)-C(7)) aminocarboxypropyltransferase</fullName>
    </alternativeName>
</protein>
<comment type="function">
    <text evidence="2">S-adenosyl-L-methionine-dependent transferase that acts as a component of the wybutosine biosynthesis pathway. Wybutosine is a hyper modified guanosine with a tricyclic base found at the 3'-position adjacent to the anticodon of eukaryotic phenylalanine tRNA. Catalyzes the transfer of the alpha-amino-alpha-carboxypropyl (acp) group from S-adenosyl-L-methionine to the C-7 position of 4-demethylwyosine (imG-14) to produce wybutosine-86.</text>
</comment>
<evidence type="ECO:0000259" key="4">
    <source>
        <dbReference type="PROSITE" id="PS51684"/>
    </source>
</evidence>
<comment type="similarity">
    <text evidence="2">Belongs to the class I-like SAM-binding methyltransferase superfamily. TRM5/TYW2 family.</text>
</comment>
<comment type="subcellular location">
    <subcellularLocation>
        <location evidence="2">Cytoplasm</location>
    </subcellularLocation>
</comment>
<reference evidence="5 6" key="1">
    <citation type="submission" date="2015-06" db="EMBL/GenBank/DDBJ databases">
        <title>Draft genome of the ant-associated black yeast Phialophora attae CBS 131958.</title>
        <authorList>
            <person name="Moreno L.F."/>
            <person name="Stielow B.J."/>
            <person name="de Hoog S."/>
            <person name="Vicente V.A."/>
            <person name="Weiss V.A."/>
            <person name="de Vries M."/>
            <person name="Cruz L.M."/>
            <person name="Souza E.M."/>
        </authorList>
    </citation>
    <scope>NUCLEOTIDE SEQUENCE [LARGE SCALE GENOMIC DNA]</scope>
    <source>
        <strain evidence="5 6">CBS 131958</strain>
    </source>
</reference>
<evidence type="ECO:0000256" key="1">
    <source>
        <dbReference type="ARBA" id="ARBA00049400"/>
    </source>
</evidence>
<keyword evidence="2" id="KW-0819">tRNA processing</keyword>
<dbReference type="VEuPathDB" id="FungiDB:AB675_4559"/>
<sequence>MNAKVSHGRKVENPAEYRPRPPKAKKKSSSNPLLAGINKYFSRFHPGTLDADIVLPSRYLLYPPLLLLPAQFESTSPKWQAEYENLGADLKYELFQTIALSFRAAGQNVTHIALNGPVREVISIGGNQLPNMMRSPTAFCPVYGDWGPTLIQQAGPTAQDFEQAFWISTKQDHGVTQTWAPRWTMFSQGNLSEKKRILGTAGRDYFEGQNEADIERMEVLDMYVGIGYFALCYLARGVSRVWGWDLNGWSIEGLRRGCVANGWRCLVVEVSDDGKGMAPPAEELVRLLQNENDLPLDQRTRCIAFRGNNEHAAAIVGAIDEERRRQDSVTQLLRFDHVNLGLLPDSRPSWSTAMELAAESSSIVNRFRSC</sequence>
<dbReference type="GO" id="GO:0008175">
    <property type="term" value="F:tRNA methyltransferase activity"/>
    <property type="evidence" value="ECO:0007669"/>
    <property type="project" value="TreeGrafter"/>
</dbReference>
<dbReference type="PROSITE" id="PS51684">
    <property type="entry name" value="SAM_MT_TRM5_TYW2"/>
    <property type="match status" value="1"/>
</dbReference>
<dbReference type="PANTHER" id="PTHR23245:SF25">
    <property type="entry name" value="TRNA WYBUTOSINE-SYNTHESIZING PROTEIN 2 HOMOLOG"/>
    <property type="match status" value="1"/>
</dbReference>
<comment type="pathway">
    <text evidence="2">tRNA modification; wybutosine-tRNA(Phe) biosynthesis.</text>
</comment>
<dbReference type="GO" id="GO:0005737">
    <property type="term" value="C:cytoplasm"/>
    <property type="evidence" value="ECO:0007669"/>
    <property type="project" value="UniProtKB-SubCell"/>
</dbReference>
<dbReference type="Proteomes" id="UP000038010">
    <property type="component" value="Unassembled WGS sequence"/>
</dbReference>
<dbReference type="GeneID" id="28736586"/>
<feature type="region of interest" description="Disordered" evidence="3">
    <location>
        <begin position="1"/>
        <end position="31"/>
    </location>
</feature>
<dbReference type="PANTHER" id="PTHR23245">
    <property type="entry name" value="TRNA METHYLTRANSFERASE"/>
    <property type="match status" value="1"/>
</dbReference>
<dbReference type="InterPro" id="IPR029063">
    <property type="entry name" value="SAM-dependent_MTases_sf"/>
</dbReference>
<dbReference type="UniPathway" id="UPA00375"/>
<dbReference type="OrthoDB" id="2387925at2759"/>
<feature type="domain" description="SAM-dependent methyltransferase TRM5/TYW2-type" evidence="4">
    <location>
        <begin position="102"/>
        <end position="370"/>
    </location>
</feature>